<dbReference type="PROSITE" id="PS50092">
    <property type="entry name" value="TSP1"/>
    <property type="match status" value="1"/>
</dbReference>
<dbReference type="InParanoid" id="Q4UEX6"/>
<dbReference type="OrthoDB" id="361668at2759"/>
<keyword evidence="7" id="KW-1185">Reference proteome</keyword>
<proteinExistence type="predicted"/>
<evidence type="ECO:0000256" key="4">
    <source>
        <dbReference type="SAM" id="SignalP"/>
    </source>
</evidence>
<gene>
    <name evidence="6" type="ORF">TA14200</name>
</gene>
<keyword evidence="3" id="KW-0812">Transmembrane</keyword>
<evidence type="ECO:0000313" key="6">
    <source>
        <dbReference type="EMBL" id="CAI74363.1"/>
    </source>
</evidence>
<sequence length="926" mass="107785">MKIIAFLLLIKLSILISNQNDLFDQDYLSVNKMMVSTNETSNICNGVKGTTKSYEKFCLEQCLKLVEMCEKEENILKCVAKVKAFDVNYNLFFKRCKFAQNFQESIERFENVILNGCFITRSVYRDSWVNEETNSCNCAVLNAEPCTLEDVNSVPENVIEEIKGSGICPNIDYGNLVKDNNKSIYGVSISNNKQLHCPIINKSTNSENLELENRPIVSDLNQEELVNYCKRGPVYSSYTKNNTQYGEYHCAFVKSLSGDSDNSCIEICEEIEEHCDQFDSNLIKCIKDRLTVQDEREQFEKYKCQIGEEKGLNELCKEVYKASDNKDECLYLCNFSKDVCQTYTNSTKNLCKHSLFTTDDKINEFKFNEIKEKVDKFGEMCKFEKGNYLGFGYVLCKYKTENCIFGEWSDWSNCNYNCIDFDHIPTRYRTRKLLNPIPDCNRNGLGTIEFQICTHLPKCPQSGWITTSIPTKPLITSITKDNRVNNDKDKSKNYPEWIFYALEQYPDLISNTSKTTNNGILDKGSAVTSKQLTKTTSNKKGVEWEIRKSIRVTTIKETKCGCPKKVESIKFNEFIENEKLISELSQLCRKNIFNQLVFESSGRYIYYCNIGILIKEVENKHIKCEEEDSTEYIICKKVVKRVKKEQIAIPAIIGILGVLGLIIIVDQINNYYNRKSFHRISNIIPGLRFPGLRASQLKYSTHDHHHHEEPPHYAYRGDGLPGVKCEQLQHMLHLNQKLTEKLEKSNKTYENLGFQTYTDTVRSETADNLLDVQSEEVYYELKNLFNKVLLSNWHDTVQLTMNMDIWAGSFDRLWRLARDIPHVRFQQLLTETKELFDVLYQVEDLQDHLYELMEELALHPQENSGSSMGATTNYNQHINEVVRRYHELKRNHPQYTQKLKESLGYTLAVMRQRYTFDWPEEHSYFY</sequence>
<dbReference type="Pfam" id="PF20715">
    <property type="entry name" value="DUF6827"/>
    <property type="match status" value="1"/>
</dbReference>
<keyword evidence="3" id="KW-1133">Transmembrane helix</keyword>
<name>Q4UEX6_THEAN</name>
<dbReference type="RefSeq" id="XP_952095.1">
    <property type="nucleotide sequence ID" value="XM_947002.1"/>
</dbReference>
<accession>Q4UEX6</accession>
<keyword evidence="3" id="KW-0472">Membrane</keyword>
<dbReference type="OMA" id="PEEHSYF"/>
<dbReference type="VEuPathDB" id="PiroplasmaDB:TA14200"/>
<keyword evidence="4" id="KW-0732">Signal</keyword>
<dbReference type="GeneID" id="3862092"/>
<evidence type="ECO:0000256" key="1">
    <source>
        <dbReference type="ARBA" id="ARBA00004236"/>
    </source>
</evidence>
<dbReference type="AlphaFoldDB" id="Q4UEX6"/>
<feature type="signal peptide" evidence="4">
    <location>
        <begin position="1"/>
        <end position="17"/>
    </location>
</feature>
<protein>
    <recommendedName>
        <fullName evidence="5">DUF6827 domain-containing protein</fullName>
    </recommendedName>
</protein>
<dbReference type="FunCoup" id="Q4UEX6">
    <property type="interactions" value="8"/>
</dbReference>
<feature type="transmembrane region" description="Helical" evidence="3">
    <location>
        <begin position="647"/>
        <end position="665"/>
    </location>
</feature>
<evidence type="ECO:0000256" key="2">
    <source>
        <dbReference type="ARBA" id="ARBA00022475"/>
    </source>
</evidence>
<dbReference type="Pfam" id="PF00090">
    <property type="entry name" value="TSP_1"/>
    <property type="match status" value="1"/>
</dbReference>
<evidence type="ECO:0000313" key="7">
    <source>
        <dbReference type="Proteomes" id="UP000001950"/>
    </source>
</evidence>
<dbReference type="EMBL" id="CR940348">
    <property type="protein sequence ID" value="CAI74363.1"/>
    <property type="molecule type" value="Genomic_DNA"/>
</dbReference>
<keyword evidence="2" id="KW-1003">Cell membrane</keyword>
<dbReference type="GO" id="GO:0005886">
    <property type="term" value="C:plasma membrane"/>
    <property type="evidence" value="ECO:0007669"/>
    <property type="project" value="UniProtKB-SubCell"/>
</dbReference>
<dbReference type="Gene3D" id="2.20.100.10">
    <property type="entry name" value="Thrombospondin type-1 (TSP1) repeat"/>
    <property type="match status" value="1"/>
</dbReference>
<comment type="subcellular location">
    <subcellularLocation>
        <location evidence="1">Cell membrane</location>
    </subcellularLocation>
</comment>
<dbReference type="KEGG" id="tan:TA14200"/>
<dbReference type="InterPro" id="IPR049230">
    <property type="entry name" value="DUF6827"/>
</dbReference>
<reference evidence="6 7" key="1">
    <citation type="journal article" date="2005" name="Science">
        <title>Genome of the host-cell transforming parasite Theileria annulata compared with T. parva.</title>
        <authorList>
            <person name="Pain A."/>
            <person name="Renauld H."/>
            <person name="Berriman M."/>
            <person name="Murphy L."/>
            <person name="Yeats C.A."/>
            <person name="Weir W."/>
            <person name="Kerhornou A."/>
            <person name="Aslett M."/>
            <person name="Bishop R."/>
            <person name="Bouchier C."/>
            <person name="Cochet M."/>
            <person name="Coulson R.M.R."/>
            <person name="Cronin A."/>
            <person name="de Villiers E.P."/>
            <person name="Fraser A."/>
            <person name="Fosker N."/>
            <person name="Gardner M."/>
            <person name="Goble A."/>
            <person name="Griffiths-Jones S."/>
            <person name="Harris D.E."/>
            <person name="Katzer F."/>
            <person name="Larke N."/>
            <person name="Lord A."/>
            <person name="Maser P."/>
            <person name="McKellar S."/>
            <person name="Mooney P."/>
            <person name="Morton F."/>
            <person name="Nene V."/>
            <person name="O'Neil S."/>
            <person name="Price C."/>
            <person name="Quail M.A."/>
            <person name="Rabbinowitsch E."/>
            <person name="Rawlings N.D."/>
            <person name="Rutter S."/>
            <person name="Saunders D."/>
            <person name="Seeger K."/>
            <person name="Shah T."/>
            <person name="Squares R."/>
            <person name="Squares S."/>
            <person name="Tivey A."/>
            <person name="Walker A.R."/>
            <person name="Woodward J."/>
            <person name="Dobbelaere D.A.E."/>
            <person name="Langsley G."/>
            <person name="Rajandream M.A."/>
            <person name="McKeever D."/>
            <person name="Shiels B."/>
            <person name="Tait A."/>
            <person name="Barrell B.G."/>
            <person name="Hall N."/>
        </authorList>
    </citation>
    <scope>NUCLEOTIDE SEQUENCE [LARGE SCALE GENOMIC DNA]</scope>
    <source>
        <strain evidence="7">Ankara</strain>
    </source>
</reference>
<feature type="domain" description="DUF6827" evidence="5">
    <location>
        <begin position="773"/>
        <end position="926"/>
    </location>
</feature>
<dbReference type="Proteomes" id="UP000001950">
    <property type="component" value="Chromosome 2"/>
</dbReference>
<evidence type="ECO:0000259" key="5">
    <source>
        <dbReference type="Pfam" id="PF20715"/>
    </source>
</evidence>
<evidence type="ECO:0000256" key="3">
    <source>
        <dbReference type="SAM" id="Phobius"/>
    </source>
</evidence>
<organism evidence="6 7">
    <name type="scientific">Theileria annulata</name>
    <dbReference type="NCBI Taxonomy" id="5874"/>
    <lineage>
        <taxon>Eukaryota</taxon>
        <taxon>Sar</taxon>
        <taxon>Alveolata</taxon>
        <taxon>Apicomplexa</taxon>
        <taxon>Aconoidasida</taxon>
        <taxon>Piroplasmida</taxon>
        <taxon>Theileriidae</taxon>
        <taxon>Theileria</taxon>
    </lineage>
</organism>
<dbReference type="SUPFAM" id="SSF82895">
    <property type="entry name" value="TSP-1 type 1 repeat"/>
    <property type="match status" value="1"/>
</dbReference>
<feature type="chain" id="PRO_5004244977" description="DUF6827 domain-containing protein" evidence="4">
    <location>
        <begin position="18"/>
        <end position="926"/>
    </location>
</feature>
<dbReference type="InterPro" id="IPR000884">
    <property type="entry name" value="TSP1_rpt"/>
</dbReference>
<dbReference type="InterPro" id="IPR036383">
    <property type="entry name" value="TSP1_rpt_sf"/>
</dbReference>
<dbReference type="eggNOG" id="ENOG502SU54">
    <property type="taxonomic scope" value="Eukaryota"/>
</dbReference>